<evidence type="ECO:0000256" key="3">
    <source>
        <dbReference type="ARBA" id="ARBA00022840"/>
    </source>
</evidence>
<organism evidence="5 6">
    <name type="scientific">Marine Group III euryarchaeote CG-Epi1</name>
    <dbReference type="NCBI Taxonomy" id="1888995"/>
    <lineage>
        <taxon>Archaea</taxon>
        <taxon>Methanobacteriati</taxon>
        <taxon>Thermoplasmatota</taxon>
        <taxon>Thermoplasmata</taxon>
        <taxon>Candidatus Thermoprofundales</taxon>
    </lineage>
</organism>
<comment type="caution">
    <text evidence="5">The sequence shown here is derived from an EMBL/GenBank/DDBJ whole genome shotgun (WGS) entry which is preliminary data.</text>
</comment>
<dbReference type="NCBIfam" id="NF011470">
    <property type="entry name" value="PRK14887.1"/>
    <property type="match status" value="1"/>
</dbReference>
<evidence type="ECO:0000313" key="5">
    <source>
        <dbReference type="EMBL" id="OIR16124.1"/>
    </source>
</evidence>
<dbReference type="GO" id="GO:0006529">
    <property type="term" value="P:asparagine biosynthetic process"/>
    <property type="evidence" value="ECO:0007669"/>
    <property type="project" value="InterPro"/>
</dbReference>
<keyword evidence="3" id="KW-0067">ATP-binding</keyword>
<dbReference type="InterPro" id="IPR050795">
    <property type="entry name" value="Asn_Synthetase"/>
</dbReference>
<dbReference type="GO" id="GO:0005829">
    <property type="term" value="C:cytosol"/>
    <property type="evidence" value="ECO:0007669"/>
    <property type="project" value="TreeGrafter"/>
</dbReference>
<reference evidence="5 6" key="1">
    <citation type="submission" date="2016-08" db="EMBL/GenBank/DDBJ databases">
        <title>New Insights into Marine Group III Euryarchaeota, from dark to light.</title>
        <authorList>
            <person name="Haro-Moreno J.M."/>
            <person name="Rodriguez-Valera F."/>
            <person name="Lopez-Garcia P."/>
            <person name="Moreira D."/>
            <person name="Martin-Cuadrado A.B."/>
        </authorList>
    </citation>
    <scope>NUCLEOTIDE SEQUENCE [LARGE SCALE GENOMIC DNA]</scope>
    <source>
        <strain evidence="5">CG-Epi1</strain>
    </source>
</reference>
<dbReference type="InterPro" id="IPR014729">
    <property type="entry name" value="Rossmann-like_a/b/a_fold"/>
</dbReference>
<dbReference type="AlphaFoldDB" id="A0A1J5TQY5"/>
<evidence type="ECO:0000259" key="4">
    <source>
        <dbReference type="Pfam" id="PF00733"/>
    </source>
</evidence>
<dbReference type="GO" id="GO:0005524">
    <property type="term" value="F:ATP binding"/>
    <property type="evidence" value="ECO:0007669"/>
    <property type="project" value="UniProtKB-KW"/>
</dbReference>
<dbReference type="CDD" id="cd01991">
    <property type="entry name" value="Asn_synthase_B_C"/>
    <property type="match status" value="1"/>
</dbReference>
<dbReference type="Pfam" id="PF09341">
    <property type="entry name" value="Pcc1"/>
    <property type="match status" value="1"/>
</dbReference>
<comment type="similarity">
    <text evidence="1">Belongs to the CTAG/PCC1 family.</text>
</comment>
<dbReference type="InterPro" id="IPR001962">
    <property type="entry name" value="Asn_synthase"/>
</dbReference>
<dbReference type="Pfam" id="PF00733">
    <property type="entry name" value="Asn_synthase"/>
    <property type="match status" value="1"/>
</dbReference>
<dbReference type="EMBL" id="MIZA01000025">
    <property type="protein sequence ID" value="OIR16124.1"/>
    <property type="molecule type" value="Genomic_DNA"/>
</dbReference>
<dbReference type="STRING" id="1888995.BD935_03255"/>
<gene>
    <name evidence="5" type="ORF">BD935_03255</name>
</gene>
<dbReference type="PANTHER" id="PTHR11772">
    <property type="entry name" value="ASPARAGINE SYNTHETASE"/>
    <property type="match status" value="1"/>
</dbReference>
<dbReference type="PANTHER" id="PTHR11772:SF2">
    <property type="entry name" value="ASPARAGINE SYNTHETASE [GLUTAMINE-HYDROLYZING]"/>
    <property type="match status" value="1"/>
</dbReference>
<name>A0A1J5TQY5_9ARCH</name>
<protein>
    <recommendedName>
        <fullName evidence="4">Asparagine synthetase domain-containing protein</fullName>
    </recommendedName>
</protein>
<accession>A0A1J5TQY5</accession>
<evidence type="ECO:0000313" key="6">
    <source>
        <dbReference type="Proteomes" id="UP000183080"/>
    </source>
</evidence>
<evidence type="ECO:0000256" key="1">
    <source>
        <dbReference type="ARBA" id="ARBA00007073"/>
    </source>
</evidence>
<evidence type="ECO:0000256" key="2">
    <source>
        <dbReference type="ARBA" id="ARBA00022741"/>
    </source>
</evidence>
<dbReference type="SUPFAM" id="SSF52402">
    <property type="entry name" value="Adenine nucleotide alpha hydrolases-like"/>
    <property type="match status" value="1"/>
</dbReference>
<dbReference type="Proteomes" id="UP000183080">
    <property type="component" value="Unassembled WGS sequence"/>
</dbReference>
<sequence>MSKDKLSEIGQAIEKAVRNDCEKNITVSFSGGIDSALVAFLASKYTNVELIAVGVKDSHDIDAAKSAAKIINLDLTVKELNDEELISEAAILQKKLKLTQFEVGFMLPFWVAAKNAKNKILMCGQGADEVFGGYARFRESMKNTNLDEETKSLLEIIPNREQEISKMFGLKLSCPYLSKDVIQASKLYSQEQHIGVVGKEKLRKAAIGLGLSEKIANRKKKAAQYGSGSQKVLKRKYKYLINFEIPFESNKVAESIKKATDPENDGWVESSVESNIMKAKVKAQNMGSLREAAEDFMSCISVAENVLKK</sequence>
<proteinExistence type="inferred from homology"/>
<feature type="domain" description="Asparagine synthetase" evidence="4">
    <location>
        <begin position="10"/>
        <end position="148"/>
    </location>
</feature>
<dbReference type="InterPro" id="IPR015419">
    <property type="entry name" value="CTAG/Pcc1"/>
</dbReference>
<dbReference type="Gene3D" id="3.40.50.620">
    <property type="entry name" value="HUPs"/>
    <property type="match status" value="1"/>
</dbReference>
<dbReference type="GO" id="GO:0004066">
    <property type="term" value="F:asparagine synthase (glutamine-hydrolyzing) activity"/>
    <property type="evidence" value="ECO:0007669"/>
    <property type="project" value="InterPro"/>
</dbReference>
<keyword evidence="2" id="KW-0547">Nucleotide-binding</keyword>